<gene>
    <name evidence="2" type="ORF">CTOB1V02_LOCUS4753</name>
</gene>
<dbReference type="EMBL" id="OB660948">
    <property type="protein sequence ID" value="CAD7226839.1"/>
    <property type="molecule type" value="Genomic_DNA"/>
</dbReference>
<dbReference type="AlphaFoldDB" id="A0A7R8W8D1"/>
<sequence>MLEEMQRFATPPPTPVDFETGPVPVWSRPPEFQFWICACVGPSPRGSKGAVLRLGNPRIQNIVKFPELEVFLHRVGWDRVYQEGEEILLFSLQNNLLQQAVSALGNCRVISPRASEWVPETKVIVRNPAVERDLNLRAEAAKVRDKEYKEALKELEEKKQIAQQIREEHRNDRYRRLVRSPQPASPLPKDLAAKNRSPPAHTTGRGY</sequence>
<name>A0A7R8W8D1_9CRUS</name>
<evidence type="ECO:0000313" key="2">
    <source>
        <dbReference type="EMBL" id="CAD7226839.1"/>
    </source>
</evidence>
<proteinExistence type="predicted"/>
<organism evidence="2">
    <name type="scientific">Cyprideis torosa</name>
    <dbReference type="NCBI Taxonomy" id="163714"/>
    <lineage>
        <taxon>Eukaryota</taxon>
        <taxon>Metazoa</taxon>
        <taxon>Ecdysozoa</taxon>
        <taxon>Arthropoda</taxon>
        <taxon>Crustacea</taxon>
        <taxon>Oligostraca</taxon>
        <taxon>Ostracoda</taxon>
        <taxon>Podocopa</taxon>
        <taxon>Podocopida</taxon>
        <taxon>Cytherocopina</taxon>
        <taxon>Cytheroidea</taxon>
        <taxon>Cytherideidae</taxon>
        <taxon>Cyprideis</taxon>
    </lineage>
</organism>
<protein>
    <submittedName>
        <fullName evidence="2">Uncharacterized protein</fullName>
    </submittedName>
</protein>
<feature type="compositionally biased region" description="Basic and acidic residues" evidence="1">
    <location>
        <begin position="164"/>
        <end position="175"/>
    </location>
</feature>
<evidence type="ECO:0000256" key="1">
    <source>
        <dbReference type="SAM" id="MobiDB-lite"/>
    </source>
</evidence>
<accession>A0A7R8W8D1</accession>
<feature type="region of interest" description="Disordered" evidence="1">
    <location>
        <begin position="164"/>
        <end position="207"/>
    </location>
</feature>
<reference evidence="2" key="1">
    <citation type="submission" date="2020-11" db="EMBL/GenBank/DDBJ databases">
        <authorList>
            <person name="Tran Van P."/>
        </authorList>
    </citation>
    <scope>NUCLEOTIDE SEQUENCE</scope>
</reference>